<keyword evidence="3" id="KW-1185">Reference proteome</keyword>
<evidence type="ECO:0000313" key="3">
    <source>
        <dbReference type="Proteomes" id="UP001434337"/>
    </source>
</evidence>
<gene>
    <name evidence="2" type="ORF">PCC79_16265</name>
</gene>
<feature type="transmembrane region" description="Helical" evidence="1">
    <location>
        <begin position="64"/>
        <end position="82"/>
    </location>
</feature>
<keyword evidence="1" id="KW-1133">Transmembrane helix</keyword>
<dbReference type="Proteomes" id="UP001434337">
    <property type="component" value="Chromosome"/>
</dbReference>
<organism evidence="2 3">
    <name type="scientific">Propioniciclava soli</name>
    <dbReference type="NCBI Taxonomy" id="2775081"/>
    <lineage>
        <taxon>Bacteria</taxon>
        <taxon>Bacillati</taxon>
        <taxon>Actinomycetota</taxon>
        <taxon>Actinomycetes</taxon>
        <taxon>Propionibacteriales</taxon>
        <taxon>Propionibacteriaceae</taxon>
        <taxon>Propioniciclava</taxon>
    </lineage>
</organism>
<name>A0ABZ3C710_9ACTN</name>
<evidence type="ECO:0000313" key="2">
    <source>
        <dbReference type="EMBL" id="WZW98421.1"/>
    </source>
</evidence>
<dbReference type="EMBL" id="CP115965">
    <property type="protein sequence ID" value="WZW98421.1"/>
    <property type="molecule type" value="Genomic_DNA"/>
</dbReference>
<keyword evidence="1" id="KW-0472">Membrane</keyword>
<feature type="transmembrane region" description="Helical" evidence="1">
    <location>
        <begin position="89"/>
        <end position="110"/>
    </location>
</feature>
<protein>
    <recommendedName>
        <fullName evidence="4">DUF4190 domain-containing protein</fullName>
    </recommendedName>
</protein>
<evidence type="ECO:0000256" key="1">
    <source>
        <dbReference type="SAM" id="Phobius"/>
    </source>
</evidence>
<proteinExistence type="predicted"/>
<accession>A0ABZ3C710</accession>
<feature type="transmembrane region" description="Helical" evidence="1">
    <location>
        <begin position="40"/>
        <end position="58"/>
    </location>
</feature>
<keyword evidence="1" id="KW-0812">Transmembrane</keyword>
<dbReference type="RefSeq" id="WP_342372463.1">
    <property type="nucleotide sequence ID" value="NZ_CP115965.1"/>
</dbReference>
<sequence>MVECSLNCLGGNPKSTISIIPAATAPIADPWVAPRHPRNLPGIVALTLALVGSLLALVTATATAGWYLLPGSFLLALAALTVAERDKNVPALAVMVALAGALLGGIAFALTSL</sequence>
<evidence type="ECO:0008006" key="4">
    <source>
        <dbReference type="Google" id="ProtNLM"/>
    </source>
</evidence>
<reference evidence="2 3" key="1">
    <citation type="journal article" date="2023" name="Environ Microbiome">
        <title>A coral-associated actinobacterium mitigates coral bleaching under heat stress.</title>
        <authorList>
            <person name="Li J."/>
            <person name="Zou Y."/>
            <person name="Li Q."/>
            <person name="Zhang J."/>
            <person name="Bourne D.G."/>
            <person name="Lyu Y."/>
            <person name="Liu C."/>
            <person name="Zhang S."/>
        </authorList>
    </citation>
    <scope>NUCLEOTIDE SEQUENCE [LARGE SCALE GENOMIC DNA]</scope>
    <source>
        <strain evidence="2 3">SCSIO 13291</strain>
    </source>
</reference>